<keyword evidence="1" id="KW-0812">Transmembrane</keyword>
<dbReference type="Proteomes" id="UP000237822">
    <property type="component" value="Unassembled WGS sequence"/>
</dbReference>
<keyword evidence="1" id="KW-1133">Transmembrane helix</keyword>
<evidence type="ECO:0000313" key="2">
    <source>
        <dbReference type="EMBL" id="PRY59441.1"/>
    </source>
</evidence>
<feature type="transmembrane region" description="Helical" evidence="1">
    <location>
        <begin position="407"/>
        <end position="427"/>
    </location>
</feature>
<dbReference type="EMBL" id="PVTI01000009">
    <property type="protein sequence ID" value="PRY59441.1"/>
    <property type="molecule type" value="Genomic_DNA"/>
</dbReference>
<comment type="caution">
    <text evidence="2">The sequence shown here is derived from an EMBL/GenBank/DDBJ whole genome shotgun (WGS) entry which is preliminary data.</text>
</comment>
<keyword evidence="3" id="KW-1185">Reference proteome</keyword>
<accession>A0A2T0UNE1</accession>
<feature type="transmembrane region" description="Helical" evidence="1">
    <location>
        <begin position="72"/>
        <end position="96"/>
    </location>
</feature>
<evidence type="ECO:0000256" key="1">
    <source>
        <dbReference type="SAM" id="Phobius"/>
    </source>
</evidence>
<organism evidence="2 3">
    <name type="scientific">Knoellia remsis</name>
    <dbReference type="NCBI Taxonomy" id="407159"/>
    <lineage>
        <taxon>Bacteria</taxon>
        <taxon>Bacillati</taxon>
        <taxon>Actinomycetota</taxon>
        <taxon>Actinomycetes</taxon>
        <taxon>Micrococcales</taxon>
        <taxon>Intrasporangiaceae</taxon>
        <taxon>Knoellia</taxon>
    </lineage>
</organism>
<feature type="transmembrane region" description="Helical" evidence="1">
    <location>
        <begin position="211"/>
        <end position="229"/>
    </location>
</feature>
<proteinExistence type="predicted"/>
<feature type="transmembrane region" description="Helical" evidence="1">
    <location>
        <begin position="108"/>
        <end position="126"/>
    </location>
</feature>
<evidence type="ECO:0000313" key="3">
    <source>
        <dbReference type="Proteomes" id="UP000237822"/>
    </source>
</evidence>
<dbReference type="AlphaFoldDB" id="A0A2T0UNE1"/>
<gene>
    <name evidence="2" type="ORF">BCF74_10930</name>
</gene>
<sequence length="428" mass="46011">MTFETPSALTSTPPRYPACHPDPVTGMIGPVTTPIPRDDRPVPRWARAFAVVAIAAGAAVAFALAADAGPDARPWLVVLTYVAAVAATLGALALGMEEWARTGRHPRRTGVATFAVLLLAVAGFVVAVPVGWAAVTGWVAGILGSSLVSIPILRRNRGAVDAYWAERRRAATVEAAEAPGARGRRAPGRRGRPAPVGTMLRGEITRARRRLLAVTLAALLVTGGFVAVFRSEPAFWMTAGVAAFYVLWEVRGIASRRLALRAYEAGRSRPRVAWVALLYDPAPRMVRPLLAVWDERPEPGPGRYPKPDRVYRADDEADDLLSFQQSLEVHEAWVPASREPFLPPRWVVADAGAAIPQRRALFGRWYFGMLSRGERSEPIALRAGEPDPMAEAGAPTPPWALPSVRQVAGYAGVLGFFAGLFHLVVLAG</sequence>
<name>A0A2T0UNE1_9MICO</name>
<keyword evidence="1" id="KW-0472">Membrane</keyword>
<feature type="transmembrane region" description="Helical" evidence="1">
    <location>
        <begin position="45"/>
        <end position="66"/>
    </location>
</feature>
<feature type="transmembrane region" description="Helical" evidence="1">
    <location>
        <begin position="235"/>
        <end position="254"/>
    </location>
</feature>
<feature type="transmembrane region" description="Helical" evidence="1">
    <location>
        <begin position="132"/>
        <end position="153"/>
    </location>
</feature>
<protein>
    <submittedName>
        <fullName evidence="2">Uncharacterized protein</fullName>
    </submittedName>
</protein>
<reference evidence="2 3" key="1">
    <citation type="submission" date="2018-03" db="EMBL/GenBank/DDBJ databases">
        <title>Genomic Encyclopedia of Archaeal and Bacterial Type Strains, Phase II (KMG-II): from individual species to whole genera.</title>
        <authorList>
            <person name="Goeker M."/>
        </authorList>
    </citation>
    <scope>NUCLEOTIDE SEQUENCE [LARGE SCALE GENOMIC DNA]</scope>
    <source>
        <strain evidence="2 3">ATCC BAA-1496</strain>
    </source>
</reference>